<name>A0A2W4XI74_9CYAN</name>
<evidence type="ECO:0000313" key="3">
    <source>
        <dbReference type="Proteomes" id="UP000249794"/>
    </source>
</evidence>
<comment type="caution">
    <text evidence="2">The sequence shown here is derived from an EMBL/GenBank/DDBJ whole genome shotgun (WGS) entry which is preliminary data.</text>
</comment>
<sequence>MFVITIRSLYLNFNQRSKLKIGRAIARVLLQILVFILIALAMIPVALLPISTTVPPSIQILFAMAAVALLIAIFRLGFSVRVVLADLQGLWRSPPCHFRLATIRVYTAHSRCQQPAYS</sequence>
<keyword evidence="1" id="KW-0812">Transmembrane</keyword>
<evidence type="ECO:0000313" key="2">
    <source>
        <dbReference type="EMBL" id="PZO56966.1"/>
    </source>
</evidence>
<proteinExistence type="predicted"/>
<dbReference type="AlphaFoldDB" id="A0A2W4XI74"/>
<organism evidence="2 3">
    <name type="scientific">Phormidesmis priestleyi</name>
    <dbReference type="NCBI Taxonomy" id="268141"/>
    <lineage>
        <taxon>Bacteria</taxon>
        <taxon>Bacillati</taxon>
        <taxon>Cyanobacteriota</taxon>
        <taxon>Cyanophyceae</taxon>
        <taxon>Leptolyngbyales</taxon>
        <taxon>Leptolyngbyaceae</taxon>
        <taxon>Phormidesmis</taxon>
    </lineage>
</organism>
<feature type="transmembrane region" description="Helical" evidence="1">
    <location>
        <begin position="24"/>
        <end position="48"/>
    </location>
</feature>
<accession>A0A2W4XI74</accession>
<dbReference type="EMBL" id="QBMP01000059">
    <property type="protein sequence ID" value="PZO56966.1"/>
    <property type="molecule type" value="Genomic_DNA"/>
</dbReference>
<dbReference type="Proteomes" id="UP000249794">
    <property type="component" value="Unassembled WGS sequence"/>
</dbReference>
<keyword evidence="1" id="KW-0472">Membrane</keyword>
<reference evidence="3" key="1">
    <citation type="submission" date="2018-04" db="EMBL/GenBank/DDBJ databases">
        <authorList>
            <person name="Cornet L."/>
        </authorList>
    </citation>
    <scope>NUCLEOTIDE SEQUENCE [LARGE SCALE GENOMIC DNA]</scope>
</reference>
<reference evidence="2 3" key="2">
    <citation type="submission" date="2018-06" db="EMBL/GenBank/DDBJ databases">
        <title>Metagenomic assembly of (sub)arctic Cyanobacteria and their associated microbiome from non-axenic cultures.</title>
        <authorList>
            <person name="Baurain D."/>
        </authorList>
    </citation>
    <scope>NUCLEOTIDE SEQUENCE [LARGE SCALE GENOMIC DNA]</scope>
    <source>
        <strain evidence="2">ULC027bin1</strain>
    </source>
</reference>
<feature type="transmembrane region" description="Helical" evidence="1">
    <location>
        <begin position="60"/>
        <end position="84"/>
    </location>
</feature>
<keyword evidence="1" id="KW-1133">Transmembrane helix</keyword>
<evidence type="ECO:0000256" key="1">
    <source>
        <dbReference type="SAM" id="Phobius"/>
    </source>
</evidence>
<protein>
    <submittedName>
        <fullName evidence="2">Uncharacterized protein</fullName>
    </submittedName>
</protein>
<gene>
    <name evidence="2" type="ORF">DCF15_07790</name>
</gene>